<keyword evidence="5" id="KW-1185">Reference proteome</keyword>
<dbReference type="Gene3D" id="3.40.50.1100">
    <property type="match status" value="2"/>
</dbReference>
<feature type="domain" description="Tryptophan synthase beta chain-like PALP" evidence="3">
    <location>
        <begin position="66"/>
        <end position="360"/>
    </location>
</feature>
<organism evidence="4 5">
    <name type="scientific">Bacillus chungangensis</name>
    <dbReference type="NCBI Taxonomy" id="587633"/>
    <lineage>
        <taxon>Bacteria</taxon>
        <taxon>Bacillati</taxon>
        <taxon>Bacillota</taxon>
        <taxon>Bacilli</taxon>
        <taxon>Bacillales</taxon>
        <taxon>Bacillaceae</taxon>
        <taxon>Bacillus</taxon>
    </lineage>
</organism>
<dbReference type="InterPro" id="IPR001926">
    <property type="entry name" value="TrpB-like_PALP"/>
</dbReference>
<keyword evidence="4" id="KW-0456">Lyase</keyword>
<dbReference type="Pfam" id="PF00291">
    <property type="entry name" value="PALP"/>
    <property type="match status" value="1"/>
</dbReference>
<dbReference type="EMBL" id="JAUSTT010000038">
    <property type="protein sequence ID" value="MDQ0178275.1"/>
    <property type="molecule type" value="Genomic_DNA"/>
</dbReference>
<accession>A0ABT9WZU2</accession>
<evidence type="ECO:0000313" key="5">
    <source>
        <dbReference type="Proteomes" id="UP001223586"/>
    </source>
</evidence>
<comment type="caution">
    <text evidence="4">The sequence shown here is derived from an EMBL/GenBank/DDBJ whole genome shotgun (WGS) entry which is preliminary data.</text>
</comment>
<evidence type="ECO:0000256" key="2">
    <source>
        <dbReference type="ARBA" id="ARBA00022898"/>
    </source>
</evidence>
<dbReference type="InterPro" id="IPR036052">
    <property type="entry name" value="TrpB-like_PALP_sf"/>
</dbReference>
<dbReference type="Proteomes" id="UP001223586">
    <property type="component" value="Unassembled WGS sequence"/>
</dbReference>
<name>A0ABT9WZU2_9BACI</name>
<evidence type="ECO:0000256" key="1">
    <source>
        <dbReference type="ARBA" id="ARBA00001933"/>
    </source>
</evidence>
<reference evidence="4 5" key="1">
    <citation type="submission" date="2023-07" db="EMBL/GenBank/DDBJ databases">
        <title>Genomic Encyclopedia of Type Strains, Phase IV (KMG-IV): sequencing the most valuable type-strain genomes for metagenomic binning, comparative biology and taxonomic classification.</title>
        <authorList>
            <person name="Goeker M."/>
        </authorList>
    </citation>
    <scope>NUCLEOTIDE SEQUENCE [LARGE SCALE GENOMIC DNA]</scope>
    <source>
        <strain evidence="4 5">DSM 23837</strain>
    </source>
</reference>
<evidence type="ECO:0000313" key="4">
    <source>
        <dbReference type="EMBL" id="MDQ0178275.1"/>
    </source>
</evidence>
<protein>
    <submittedName>
        <fullName evidence="4">Threonine synthase</fullName>
        <ecNumber evidence="4">4.2.3.1</ecNumber>
    </submittedName>
</protein>
<dbReference type="GO" id="GO:0004795">
    <property type="term" value="F:threonine synthase activity"/>
    <property type="evidence" value="ECO:0007669"/>
    <property type="project" value="UniProtKB-EC"/>
</dbReference>
<dbReference type="SUPFAM" id="SSF53686">
    <property type="entry name" value="Tryptophan synthase beta subunit-like PLP-dependent enzymes"/>
    <property type="match status" value="1"/>
</dbReference>
<dbReference type="InterPro" id="IPR050214">
    <property type="entry name" value="Cys_Synth/Cystath_Beta-Synth"/>
</dbReference>
<gene>
    <name evidence="4" type="ORF">J2S08_004179</name>
</gene>
<comment type="cofactor">
    <cofactor evidence="1">
        <name>pyridoxal 5'-phosphate</name>
        <dbReference type="ChEBI" id="CHEBI:597326"/>
    </cofactor>
</comment>
<evidence type="ECO:0000259" key="3">
    <source>
        <dbReference type="Pfam" id="PF00291"/>
    </source>
</evidence>
<dbReference type="EC" id="4.2.3.1" evidence="4"/>
<sequence length="368" mass="40415">MEVDSIIKLNKNMIAYKCIKCESFYKLEDMFEGCLKCKLNGEPASVKPVYQDKFSGENWLPFEKSIQLGEGNTPIINNIIDNIPLLIKNESLNPTGSHKDRMSSYSVSMAVAKGYKGIVIASSGNAGLSLASYASYAQIPCTVISTIKMNRSLAKMIESTGAKLILTNSSFERWNITEDYVKDGFYPATNFLNPPVGSQPIGVQAFKNIARECYNQLNKKLPSSIVVPTSRGDLIWGIYEGFKELKQNNFIDRLPKMYAVEPFKRITKVLEGEAYTKTFDGITNLVSIDGQTVTFQAMQAVSESKGGAIVVSDKEALIAQELASHRGVHLELSSAAAIAGAQKIYDTQSTEEQGTIMAITTSSMFTPI</sequence>
<proteinExistence type="predicted"/>
<dbReference type="PANTHER" id="PTHR10314">
    <property type="entry name" value="CYSTATHIONINE BETA-SYNTHASE"/>
    <property type="match status" value="1"/>
</dbReference>
<keyword evidence="2" id="KW-0663">Pyridoxal phosphate</keyword>